<protein>
    <submittedName>
        <fullName evidence="7">Diguanylate cyclase/phosphodiesterase with PAS/PAC sensor(S)</fullName>
    </submittedName>
</protein>
<dbReference type="InterPro" id="IPR035919">
    <property type="entry name" value="EAL_sf"/>
</dbReference>
<feature type="domain" description="PAS" evidence="3">
    <location>
        <begin position="924"/>
        <end position="979"/>
    </location>
</feature>
<dbReference type="Proteomes" id="UP000294832">
    <property type="component" value="Unassembled WGS sequence"/>
</dbReference>
<sequence>MNKQALTIVVCLCSWLLLSAFATASELVQRVFTARDGLGNSAIHDMATDDYGFVWLATEEGLYRVSNNVVRRVDNEETQSRLDEEFFVSVTKLDHQHLLAVTEHNAYLYDIRENAFHRFGSPQLFPEFDSGALTATAVLPDGNLLLLSAEGKLWRLSRDASHLQALFMLPDSDDGSWNRLLLLKDGRLLLGSVHHLALYDQQGQVIQDELWNANSGSYYSLYQDSRQRVWISGQDGLYRLNLDSLHLSVVPQIPFLCRMMSEDSDGNLWVVIRGGLLKYYPQEQRIVSYKDQLKQRAGIDSPNKILIDSHGLLWVSGTGNPLAILAEKPAFLLDSITNNAAVDIDTVWSVAADKQYLWLGSNGGIFRINLQTKAADRFVLEGLEPSDSIYHIDAISPEQWLLSTTNGLFVFDKEAKRGHRLFTPEQPDGALNHKTIFNVLHEGAQWWFASNHGLYHWVQGGSVEQVPLPDIATTQKRLIVFGLYRDKQHRLWVGGNKFLGYFKADGGFQQVEGYDNDVLKTTMVNQILQIDDEHFWIGTRSKGMLEFNLNTSEIRSLDQAWQVDCDGVYFVTDTQDFRIVGCPKKIIRQQKQSGELLVIGATDGLIAQELNEGAVFYDASRGLYVGTPEGVMLLDVPSMKNRIADVGVVMESVSVYYDNRTQVSIVPHPNMQIAPGAKLISFQLSNSNFLGEAATSIKYRLSEPGHHQPGNYVLLENQSQINLAGLDGGDYKLEVLGRINGVWNDTPVVFPFEVQIHWWETRWFKALWLLSLLAALSGIIIYRHRQVSRFRQVNQALKESDERLRQSLRGSDSDLWEWHRQDNSFYLDNHGNVLGMESEQLTIRFGGFPIHPDDRPRVEQQWQQLLEGKADSFDAEYRYLRQNGRWGWIKVRGRPISWEPDTGAVLKVAGIYSEVSTAKRLESEVSLLARAFENTSEGVLILDANEFIEVANHAAEKLVGISRQEMAGKKIGEVMSSGDSLPATVAPLLQQSSSWTGERELKSRNRSSFPVWLNVSSMTDSFQQVRHYVIVFSDITDRKQSEAELRKLANYDVLTGLPNRSLFANRLEQAIARASKDNSKLALLFLDLDRFKQVNDYYGHSMGDALLVEASNRLQSVLDDGQILCRFGGDEFVILVNTGDVDLINRLCEALLSQIAKPFRLYGREFFVSTSIGISIWPDDTEQPENLIKNADQAMYHAKDQGRGNFQYYSRERNAEALYHMRLEGDLRRAIENNEFELWYQGQFDVLQGDKCIGAEALLRWCHPQDGFIPPDIFIKVAESCGLIIDIDRWVMQRACTDGARLCQQVQDPNFSISINVSAVHFRQPDFIDFVLQTLRQTGMPPQRLTLEITEGVLMKELQIAQQHLQQLRQHHIEVAIDDFGTGYSSLAYLRNFQVNALKIDRSFLTDIASNAADQAIVSSIIELARNLKLSVVAEGVESKAQLEQVFSRGCYVIQGYYFARPVPLVMLEQQFLQLNPR</sequence>
<feature type="domain" description="GGDEF" evidence="6">
    <location>
        <begin position="1079"/>
        <end position="1211"/>
    </location>
</feature>
<dbReference type="OrthoDB" id="9804951at2"/>
<dbReference type="InterPro" id="IPR000160">
    <property type="entry name" value="GGDEF_dom"/>
</dbReference>
<dbReference type="InterPro" id="IPR015943">
    <property type="entry name" value="WD40/YVTN_repeat-like_dom_sf"/>
</dbReference>
<evidence type="ECO:0000313" key="7">
    <source>
        <dbReference type="EMBL" id="TCN90773.1"/>
    </source>
</evidence>
<evidence type="ECO:0000259" key="3">
    <source>
        <dbReference type="PROSITE" id="PS50112"/>
    </source>
</evidence>
<dbReference type="PROSITE" id="PS50883">
    <property type="entry name" value="EAL"/>
    <property type="match status" value="1"/>
</dbReference>
<dbReference type="SUPFAM" id="SSF55073">
    <property type="entry name" value="Nucleotide cyclase"/>
    <property type="match status" value="1"/>
</dbReference>
<dbReference type="GO" id="GO:0006355">
    <property type="term" value="P:regulation of DNA-templated transcription"/>
    <property type="evidence" value="ECO:0007669"/>
    <property type="project" value="InterPro"/>
</dbReference>
<feature type="domain" description="EAL" evidence="5">
    <location>
        <begin position="1220"/>
        <end position="1476"/>
    </location>
</feature>
<gene>
    <name evidence="7" type="ORF">EDC91_101249</name>
</gene>
<evidence type="ECO:0000313" key="8">
    <source>
        <dbReference type="Proteomes" id="UP000294832"/>
    </source>
</evidence>
<dbReference type="GO" id="GO:0003824">
    <property type="term" value="F:catalytic activity"/>
    <property type="evidence" value="ECO:0007669"/>
    <property type="project" value="UniProtKB-ARBA"/>
</dbReference>
<dbReference type="Gene3D" id="3.20.20.450">
    <property type="entry name" value="EAL domain"/>
    <property type="match status" value="1"/>
</dbReference>
<dbReference type="InterPro" id="IPR000700">
    <property type="entry name" value="PAS-assoc_C"/>
</dbReference>
<feature type="chain" id="PRO_5020457092" evidence="2">
    <location>
        <begin position="25"/>
        <end position="1478"/>
    </location>
</feature>
<accession>A0A4R2FMR0</accession>
<dbReference type="Gene3D" id="3.30.70.270">
    <property type="match status" value="1"/>
</dbReference>
<dbReference type="Pfam" id="PF00990">
    <property type="entry name" value="GGDEF"/>
    <property type="match status" value="1"/>
</dbReference>
<feature type="domain" description="PAC" evidence="4">
    <location>
        <begin position="995"/>
        <end position="1047"/>
    </location>
</feature>
<dbReference type="CDD" id="cd00130">
    <property type="entry name" value="PAS"/>
    <property type="match status" value="2"/>
</dbReference>
<evidence type="ECO:0000259" key="4">
    <source>
        <dbReference type="PROSITE" id="PS50113"/>
    </source>
</evidence>
<dbReference type="Gene3D" id="3.30.450.20">
    <property type="entry name" value="PAS domain"/>
    <property type="match status" value="2"/>
</dbReference>
<dbReference type="SMART" id="SM00091">
    <property type="entry name" value="PAS"/>
    <property type="match status" value="2"/>
</dbReference>
<dbReference type="SUPFAM" id="SSF63829">
    <property type="entry name" value="Calcium-dependent phosphotriesterase"/>
    <property type="match status" value="3"/>
</dbReference>
<dbReference type="PANTHER" id="PTHR44757">
    <property type="entry name" value="DIGUANYLATE CYCLASE DGCP"/>
    <property type="match status" value="1"/>
</dbReference>
<feature type="signal peptide" evidence="2">
    <location>
        <begin position="1"/>
        <end position="24"/>
    </location>
</feature>
<dbReference type="InterPro" id="IPR035965">
    <property type="entry name" value="PAS-like_dom_sf"/>
</dbReference>
<dbReference type="PROSITE" id="PS50112">
    <property type="entry name" value="PAS"/>
    <property type="match status" value="1"/>
</dbReference>
<dbReference type="InterPro" id="IPR001633">
    <property type="entry name" value="EAL_dom"/>
</dbReference>
<dbReference type="NCBIfam" id="TIGR00254">
    <property type="entry name" value="GGDEF"/>
    <property type="match status" value="1"/>
</dbReference>
<dbReference type="PROSITE" id="PS50887">
    <property type="entry name" value="GGDEF"/>
    <property type="match status" value="1"/>
</dbReference>
<name>A0A4R2FMR0_9GAMM</name>
<dbReference type="SMART" id="SM00052">
    <property type="entry name" value="EAL"/>
    <property type="match status" value="1"/>
</dbReference>
<comment type="caution">
    <text evidence="7">The sequence shown here is derived from an EMBL/GenBank/DDBJ whole genome shotgun (WGS) entry which is preliminary data.</text>
</comment>
<dbReference type="InterPro" id="IPR043128">
    <property type="entry name" value="Rev_trsase/Diguanyl_cyclase"/>
</dbReference>
<dbReference type="CDD" id="cd01948">
    <property type="entry name" value="EAL"/>
    <property type="match status" value="1"/>
</dbReference>
<dbReference type="InterPro" id="IPR013783">
    <property type="entry name" value="Ig-like_fold"/>
</dbReference>
<dbReference type="PANTHER" id="PTHR44757:SF2">
    <property type="entry name" value="BIOFILM ARCHITECTURE MAINTENANCE PROTEIN MBAA"/>
    <property type="match status" value="1"/>
</dbReference>
<dbReference type="Pfam" id="PF00989">
    <property type="entry name" value="PAS"/>
    <property type="match status" value="1"/>
</dbReference>
<dbReference type="EMBL" id="SLWF01000001">
    <property type="protein sequence ID" value="TCN90773.1"/>
    <property type="molecule type" value="Genomic_DNA"/>
</dbReference>
<dbReference type="InterPro" id="IPR013655">
    <property type="entry name" value="PAS_fold_3"/>
</dbReference>
<dbReference type="InterPro" id="IPR013767">
    <property type="entry name" value="PAS_fold"/>
</dbReference>
<evidence type="ECO:0000259" key="6">
    <source>
        <dbReference type="PROSITE" id="PS50887"/>
    </source>
</evidence>
<dbReference type="SMART" id="SM00267">
    <property type="entry name" value="GGDEF"/>
    <property type="match status" value="1"/>
</dbReference>
<dbReference type="Pfam" id="PF00563">
    <property type="entry name" value="EAL"/>
    <property type="match status" value="1"/>
</dbReference>
<dbReference type="SUPFAM" id="SSF141868">
    <property type="entry name" value="EAL domain-like"/>
    <property type="match status" value="1"/>
</dbReference>
<comment type="cofactor">
    <cofactor evidence="1">
        <name>Mg(2+)</name>
        <dbReference type="ChEBI" id="CHEBI:18420"/>
    </cofactor>
</comment>
<dbReference type="PROSITE" id="PS50113">
    <property type="entry name" value="PAC"/>
    <property type="match status" value="2"/>
</dbReference>
<keyword evidence="2" id="KW-0732">Signal</keyword>
<dbReference type="FunFam" id="3.30.70.270:FF:000001">
    <property type="entry name" value="Diguanylate cyclase domain protein"/>
    <property type="match status" value="1"/>
</dbReference>
<evidence type="ECO:0000256" key="1">
    <source>
        <dbReference type="ARBA" id="ARBA00001946"/>
    </source>
</evidence>
<dbReference type="InterPro" id="IPR001610">
    <property type="entry name" value="PAC"/>
</dbReference>
<reference evidence="7 8" key="1">
    <citation type="submission" date="2019-03" db="EMBL/GenBank/DDBJ databases">
        <title>Freshwater and sediment microbial communities from various areas in North America, analyzing microbe dynamics in response to fracking.</title>
        <authorList>
            <person name="Lamendella R."/>
        </authorList>
    </citation>
    <scope>NUCLEOTIDE SEQUENCE [LARGE SCALE GENOMIC DNA]</scope>
    <source>
        <strain evidence="7 8">74A</strain>
    </source>
</reference>
<dbReference type="Gene3D" id="2.60.40.10">
    <property type="entry name" value="Immunoglobulins"/>
    <property type="match status" value="1"/>
</dbReference>
<dbReference type="InterPro" id="IPR052155">
    <property type="entry name" value="Biofilm_reg_signaling"/>
</dbReference>
<dbReference type="Pfam" id="PF08447">
    <property type="entry name" value="PAS_3"/>
    <property type="match status" value="1"/>
</dbReference>
<dbReference type="InterPro" id="IPR029787">
    <property type="entry name" value="Nucleotide_cyclase"/>
</dbReference>
<dbReference type="SMART" id="SM00086">
    <property type="entry name" value="PAC"/>
    <property type="match status" value="2"/>
</dbReference>
<proteinExistence type="predicted"/>
<evidence type="ECO:0000256" key="2">
    <source>
        <dbReference type="SAM" id="SignalP"/>
    </source>
</evidence>
<evidence type="ECO:0000259" key="5">
    <source>
        <dbReference type="PROSITE" id="PS50883"/>
    </source>
</evidence>
<organism evidence="7 8">
    <name type="scientific">Shewanella fodinae</name>
    <dbReference type="NCBI Taxonomy" id="552357"/>
    <lineage>
        <taxon>Bacteria</taxon>
        <taxon>Pseudomonadati</taxon>
        <taxon>Pseudomonadota</taxon>
        <taxon>Gammaproteobacteria</taxon>
        <taxon>Alteromonadales</taxon>
        <taxon>Shewanellaceae</taxon>
        <taxon>Shewanella</taxon>
    </lineage>
</organism>
<keyword evidence="8" id="KW-1185">Reference proteome</keyword>
<dbReference type="InterPro" id="IPR000014">
    <property type="entry name" value="PAS"/>
</dbReference>
<dbReference type="Gene3D" id="2.130.10.10">
    <property type="entry name" value="YVTN repeat-like/Quinoprotein amine dehydrogenase"/>
    <property type="match status" value="2"/>
</dbReference>
<dbReference type="RefSeq" id="WP_133037499.1">
    <property type="nucleotide sequence ID" value="NZ_SLWF01000001.1"/>
</dbReference>
<feature type="domain" description="PAC" evidence="4">
    <location>
        <begin position="873"/>
        <end position="927"/>
    </location>
</feature>
<dbReference type="CDD" id="cd01949">
    <property type="entry name" value="GGDEF"/>
    <property type="match status" value="1"/>
</dbReference>
<dbReference type="NCBIfam" id="TIGR00229">
    <property type="entry name" value="sensory_box"/>
    <property type="match status" value="2"/>
</dbReference>
<dbReference type="SUPFAM" id="SSF55785">
    <property type="entry name" value="PYP-like sensor domain (PAS domain)"/>
    <property type="match status" value="2"/>
</dbReference>